<dbReference type="Gene3D" id="3.40.50.10860">
    <property type="entry name" value="Leucine Dehydrogenase, chain A, domain 1"/>
    <property type="match status" value="1"/>
</dbReference>
<dbReference type="InterPro" id="IPR022893">
    <property type="entry name" value="Shikimate_DH_fam"/>
</dbReference>
<feature type="binding site" evidence="7">
    <location>
        <position position="267"/>
    </location>
    <ligand>
        <name>NADP(+)</name>
        <dbReference type="ChEBI" id="CHEBI:58349"/>
    </ligand>
</feature>
<evidence type="ECO:0000256" key="6">
    <source>
        <dbReference type="ARBA" id="ARBA00023141"/>
    </source>
</evidence>
<evidence type="ECO:0000256" key="7">
    <source>
        <dbReference type="HAMAP-Rule" id="MF_00222"/>
    </source>
</evidence>
<gene>
    <name evidence="7 10" type="primary">aroE</name>
    <name evidence="10" type="ORF">R6G80_06085</name>
</gene>
<feature type="active site" description="Proton acceptor" evidence="7">
    <location>
        <position position="84"/>
    </location>
</feature>
<dbReference type="GO" id="GO:0050661">
    <property type="term" value="F:NADP binding"/>
    <property type="evidence" value="ECO:0007669"/>
    <property type="project" value="InterPro"/>
</dbReference>
<comment type="caution">
    <text evidence="7">Lacks conserved residue(s) required for the propagation of feature annotation.</text>
</comment>
<keyword evidence="6 7" id="KW-0057">Aromatic amino acid biosynthesis</keyword>
<dbReference type="GO" id="GO:0008652">
    <property type="term" value="P:amino acid biosynthetic process"/>
    <property type="evidence" value="ECO:0007669"/>
    <property type="project" value="UniProtKB-KW"/>
</dbReference>
<dbReference type="Proteomes" id="UP001281731">
    <property type="component" value="Unassembled WGS sequence"/>
</dbReference>
<feature type="binding site" evidence="7">
    <location>
        <position position="105"/>
    </location>
    <ligand>
        <name>shikimate</name>
        <dbReference type="ChEBI" id="CHEBI:36208"/>
    </ligand>
</feature>
<evidence type="ECO:0000256" key="4">
    <source>
        <dbReference type="ARBA" id="ARBA00022857"/>
    </source>
</evidence>
<feature type="binding site" evidence="7">
    <location>
        <position position="244"/>
    </location>
    <ligand>
        <name>NADP(+)</name>
        <dbReference type="ChEBI" id="CHEBI:58349"/>
    </ligand>
</feature>
<evidence type="ECO:0000256" key="1">
    <source>
        <dbReference type="ARBA" id="ARBA00004871"/>
    </source>
</evidence>
<feature type="domain" description="SDH C-terminal" evidence="9">
    <location>
        <begin position="267"/>
        <end position="297"/>
    </location>
</feature>
<dbReference type="CDD" id="cd01065">
    <property type="entry name" value="NAD_bind_Shikimate_DH"/>
    <property type="match status" value="1"/>
</dbReference>
<evidence type="ECO:0000259" key="9">
    <source>
        <dbReference type="Pfam" id="PF18317"/>
    </source>
</evidence>
<dbReference type="GO" id="GO:0019632">
    <property type="term" value="P:shikimate metabolic process"/>
    <property type="evidence" value="ECO:0007669"/>
    <property type="project" value="InterPro"/>
</dbReference>
<dbReference type="Gene3D" id="3.40.50.720">
    <property type="entry name" value="NAD(P)-binding Rossmann-like Domain"/>
    <property type="match status" value="1"/>
</dbReference>
<dbReference type="GO" id="GO:0009073">
    <property type="term" value="P:aromatic amino acid family biosynthetic process"/>
    <property type="evidence" value="ECO:0007669"/>
    <property type="project" value="UniProtKB-KW"/>
</dbReference>
<comment type="pathway">
    <text evidence="1 7">Metabolic intermediate biosynthesis; chorismate biosynthesis; chorismate from D-erythrose 4-phosphate and phosphoenolpyruvate: step 4/7.</text>
</comment>
<comment type="catalytic activity">
    <reaction evidence="7">
        <text>shikimate + NADP(+) = 3-dehydroshikimate + NADPH + H(+)</text>
        <dbReference type="Rhea" id="RHEA:17737"/>
        <dbReference type="ChEBI" id="CHEBI:15378"/>
        <dbReference type="ChEBI" id="CHEBI:16630"/>
        <dbReference type="ChEBI" id="CHEBI:36208"/>
        <dbReference type="ChEBI" id="CHEBI:57783"/>
        <dbReference type="ChEBI" id="CHEBI:58349"/>
        <dbReference type="EC" id="1.1.1.25"/>
    </reaction>
</comment>
<feature type="binding site" evidence="7">
    <location>
        <position position="80"/>
    </location>
    <ligand>
        <name>shikimate</name>
        <dbReference type="ChEBI" id="CHEBI:36208"/>
    </ligand>
</feature>
<dbReference type="PANTHER" id="PTHR21089:SF1">
    <property type="entry name" value="BIFUNCTIONAL 3-DEHYDROQUINATE DEHYDRATASE_SHIKIMATE DEHYDROGENASE, CHLOROPLASTIC"/>
    <property type="match status" value="1"/>
</dbReference>
<dbReference type="InterPro" id="IPR036291">
    <property type="entry name" value="NAD(P)-bd_dom_sf"/>
</dbReference>
<evidence type="ECO:0000313" key="11">
    <source>
        <dbReference type="Proteomes" id="UP001281731"/>
    </source>
</evidence>
<dbReference type="PANTHER" id="PTHR21089">
    <property type="entry name" value="SHIKIMATE DEHYDROGENASE"/>
    <property type="match status" value="1"/>
</dbReference>
<protein>
    <recommendedName>
        <fullName evidence="2 7">Shikimate dehydrogenase (NADP(+))</fullName>
        <shortName evidence="7">SDH</shortName>
        <ecNumber evidence="2 7">1.1.1.25</ecNumber>
    </recommendedName>
</protein>
<dbReference type="SUPFAM" id="SSF53223">
    <property type="entry name" value="Aminoacid dehydrogenase-like, N-terminal domain"/>
    <property type="match status" value="1"/>
</dbReference>
<comment type="caution">
    <text evidence="10">The sequence shown here is derived from an EMBL/GenBank/DDBJ whole genome shotgun (WGS) entry which is preliminary data.</text>
</comment>
<dbReference type="EC" id="1.1.1.25" evidence="2 7"/>
<proteinExistence type="inferred from homology"/>
<evidence type="ECO:0000256" key="5">
    <source>
        <dbReference type="ARBA" id="ARBA00023002"/>
    </source>
</evidence>
<keyword evidence="3 7" id="KW-0028">Amino-acid biosynthesis</keyword>
<evidence type="ECO:0000313" key="10">
    <source>
        <dbReference type="EMBL" id="MDY5155293.1"/>
    </source>
</evidence>
<dbReference type="SUPFAM" id="SSF51735">
    <property type="entry name" value="NAD(P)-binding Rossmann-fold domains"/>
    <property type="match status" value="1"/>
</dbReference>
<feature type="domain" description="Shikimate dehydrogenase substrate binding N-terminal" evidence="8">
    <location>
        <begin position="25"/>
        <end position="107"/>
    </location>
</feature>
<organism evidence="10 11">
    <name type="scientific">Actinotignum urinale</name>
    <dbReference type="NCBI Taxonomy" id="190146"/>
    <lineage>
        <taxon>Bacteria</taxon>
        <taxon>Bacillati</taxon>
        <taxon>Actinomycetota</taxon>
        <taxon>Actinomycetes</taxon>
        <taxon>Actinomycetales</taxon>
        <taxon>Actinomycetaceae</taxon>
        <taxon>Actinotignum</taxon>
    </lineage>
</organism>
<dbReference type="Pfam" id="PF08501">
    <property type="entry name" value="Shikimate_dh_N"/>
    <property type="match status" value="1"/>
</dbReference>
<reference evidence="10" key="1">
    <citation type="submission" date="2023-10" db="EMBL/GenBank/DDBJ databases">
        <title>Whole Genome based description of the genera Actinobaculum and Actinotignum reveals a complex phylogenetic relationship within the species included in the genus Actinotignum.</title>
        <authorList>
            <person name="Jensen C.S."/>
            <person name="Dargis R."/>
            <person name="Kemp M."/>
            <person name="Christensen J.J."/>
        </authorList>
    </citation>
    <scope>NUCLEOTIDE SEQUENCE</scope>
    <source>
        <strain evidence="10">SLA_B511</strain>
    </source>
</reference>
<evidence type="ECO:0000256" key="2">
    <source>
        <dbReference type="ARBA" id="ARBA00012962"/>
    </source>
</evidence>
<comment type="function">
    <text evidence="7">Involved in the biosynthesis of the chorismate, which leads to the biosynthesis of aromatic amino acids. Catalyzes the reversible NADPH linked reduction of 3-dehydroshikimate (DHSA) to yield shikimate (SA).</text>
</comment>
<feature type="binding site" evidence="7">
    <location>
        <begin position="144"/>
        <end position="148"/>
    </location>
    <ligand>
        <name>NADP(+)</name>
        <dbReference type="ChEBI" id="CHEBI:58349"/>
    </ligand>
</feature>
<dbReference type="GO" id="GO:0004764">
    <property type="term" value="F:shikimate 3-dehydrogenase (NADP+) activity"/>
    <property type="evidence" value="ECO:0007669"/>
    <property type="project" value="UniProtKB-UniRule"/>
</dbReference>
<evidence type="ECO:0000259" key="8">
    <source>
        <dbReference type="Pfam" id="PF08501"/>
    </source>
</evidence>
<dbReference type="InterPro" id="IPR046346">
    <property type="entry name" value="Aminoacid_DH-like_N_sf"/>
</dbReference>
<keyword evidence="4 7" id="KW-0521">NADP</keyword>
<feature type="binding site" evidence="7">
    <location>
        <position position="121"/>
    </location>
    <ligand>
        <name>shikimate</name>
        <dbReference type="ChEBI" id="CHEBI:36208"/>
    </ligand>
</feature>
<name>A0AAW9HUA2_9ACTO</name>
<feature type="binding site" evidence="7">
    <location>
        <begin position="33"/>
        <end position="35"/>
    </location>
    <ligand>
        <name>shikimate</name>
        <dbReference type="ChEBI" id="CHEBI:36208"/>
    </ligand>
</feature>
<dbReference type="NCBIfam" id="TIGR00507">
    <property type="entry name" value="aroE"/>
    <property type="match status" value="1"/>
</dbReference>
<dbReference type="HAMAP" id="MF_00222">
    <property type="entry name" value="Shikimate_DH_AroE"/>
    <property type="match status" value="1"/>
</dbReference>
<feature type="binding site" evidence="7">
    <location>
        <position position="246"/>
    </location>
    <ligand>
        <name>shikimate</name>
        <dbReference type="ChEBI" id="CHEBI:36208"/>
    </ligand>
</feature>
<comment type="similarity">
    <text evidence="7">Belongs to the shikimate dehydrogenase family.</text>
</comment>
<dbReference type="RefSeq" id="WP_320756625.1">
    <property type="nucleotide sequence ID" value="NZ_JAWNGC010000007.1"/>
</dbReference>
<dbReference type="AlphaFoldDB" id="A0AAW9HUA2"/>
<comment type="subunit">
    <text evidence="7">Homodimer.</text>
</comment>
<dbReference type="GO" id="GO:0009423">
    <property type="term" value="P:chorismate biosynthetic process"/>
    <property type="evidence" value="ECO:0007669"/>
    <property type="project" value="UniProtKB-UniRule"/>
</dbReference>
<accession>A0AAW9HUA2</accession>
<sequence>MTHSPQVLVTQDSRAVTGTTRTYAVIGDPANHSLSPAMHNASFATLGIDAIYVAHTLPPERVSAAFYGMSAMGYRGCNVTMPHKRAIFELCDEVSNASQLMESVNTVIFRDDGSTYGTNTDGTGTFAAVEDTGHAVGETVTVLGAGGASSAIYTQAALGGIKDIQVFARQGVNYNQALQRIETVNKALGVNIALHDLGDTQALERRVRESSFVANATSVGMEPDADQCLVEEEWLHSGQVIFDAVYYPLETLLLQRARNAGAETVGGLDMLLWQGVHSEEYWLERKDIPVDAMRKAMYAQAYGKQ</sequence>
<dbReference type="InterPro" id="IPR013708">
    <property type="entry name" value="Shikimate_DH-bd_N"/>
</dbReference>
<dbReference type="EMBL" id="JAWNGC010000007">
    <property type="protein sequence ID" value="MDY5155293.1"/>
    <property type="molecule type" value="Genomic_DNA"/>
</dbReference>
<evidence type="ECO:0000256" key="3">
    <source>
        <dbReference type="ARBA" id="ARBA00022605"/>
    </source>
</evidence>
<keyword evidence="5 7" id="KW-0560">Oxidoreductase</keyword>
<dbReference type="InterPro" id="IPR041121">
    <property type="entry name" value="SDH_C"/>
</dbReference>
<feature type="binding site" evidence="7">
    <location>
        <position position="274"/>
    </location>
    <ligand>
        <name>shikimate</name>
        <dbReference type="ChEBI" id="CHEBI:36208"/>
    </ligand>
</feature>
<dbReference type="InterPro" id="IPR011342">
    <property type="entry name" value="Shikimate_DH"/>
</dbReference>
<dbReference type="Pfam" id="PF18317">
    <property type="entry name" value="SDH_C"/>
    <property type="match status" value="1"/>
</dbReference>